<dbReference type="Gene3D" id="1.10.510.10">
    <property type="entry name" value="Transferase(Phosphotransferase) domain 1"/>
    <property type="match status" value="1"/>
</dbReference>
<keyword evidence="2" id="KW-0808">Transferase</keyword>
<reference evidence="9" key="1">
    <citation type="submission" date="2020-06" db="EMBL/GenBank/DDBJ databases">
        <title>Draft genome of Bugula neritina, a colonial animal packing powerful symbionts and potential medicines.</title>
        <authorList>
            <person name="Rayko M."/>
        </authorList>
    </citation>
    <scope>NUCLEOTIDE SEQUENCE [LARGE SCALE GENOMIC DNA]</scope>
    <source>
        <strain evidence="9">Kwan_BN1</strain>
    </source>
</reference>
<comment type="similarity">
    <text evidence="7">Belongs to the protein kinase superfamily.</text>
</comment>
<feature type="domain" description="Protein kinase" evidence="8">
    <location>
        <begin position="21"/>
        <end position="252"/>
    </location>
</feature>
<evidence type="ECO:0000256" key="7">
    <source>
        <dbReference type="RuleBase" id="RU000304"/>
    </source>
</evidence>
<gene>
    <name evidence="9" type="ORF">EB796_009096</name>
</gene>
<keyword evidence="4" id="KW-0418">Kinase</keyword>
<feature type="binding site" evidence="6">
    <location>
        <position position="50"/>
    </location>
    <ligand>
        <name>ATP</name>
        <dbReference type="ChEBI" id="CHEBI:30616"/>
    </ligand>
</feature>
<evidence type="ECO:0000256" key="5">
    <source>
        <dbReference type="ARBA" id="ARBA00022840"/>
    </source>
</evidence>
<evidence type="ECO:0000313" key="10">
    <source>
        <dbReference type="Proteomes" id="UP000593567"/>
    </source>
</evidence>
<keyword evidence="5 6" id="KW-0067">ATP-binding</keyword>
<dbReference type="SUPFAM" id="SSF56112">
    <property type="entry name" value="Protein kinase-like (PK-like)"/>
    <property type="match status" value="1"/>
</dbReference>
<dbReference type="InterPro" id="IPR011009">
    <property type="entry name" value="Kinase-like_dom_sf"/>
</dbReference>
<organism evidence="9 10">
    <name type="scientific">Bugula neritina</name>
    <name type="common">Brown bryozoan</name>
    <name type="synonym">Sertularia neritina</name>
    <dbReference type="NCBI Taxonomy" id="10212"/>
    <lineage>
        <taxon>Eukaryota</taxon>
        <taxon>Metazoa</taxon>
        <taxon>Spiralia</taxon>
        <taxon>Lophotrochozoa</taxon>
        <taxon>Bryozoa</taxon>
        <taxon>Gymnolaemata</taxon>
        <taxon>Cheilostomatida</taxon>
        <taxon>Flustrina</taxon>
        <taxon>Buguloidea</taxon>
        <taxon>Bugulidae</taxon>
        <taxon>Bugula</taxon>
    </lineage>
</organism>
<name>A0A7J7K2T8_BUGNE</name>
<evidence type="ECO:0000256" key="6">
    <source>
        <dbReference type="PROSITE-ProRule" id="PRU10141"/>
    </source>
</evidence>
<dbReference type="PROSITE" id="PS00108">
    <property type="entry name" value="PROTEIN_KINASE_ST"/>
    <property type="match status" value="1"/>
</dbReference>
<dbReference type="EMBL" id="VXIV02001497">
    <property type="protein sequence ID" value="KAF6032495.1"/>
    <property type="molecule type" value="Genomic_DNA"/>
</dbReference>
<dbReference type="AlphaFoldDB" id="A0A7J7K2T8"/>
<comment type="caution">
    <text evidence="9">The sequence shown here is derived from an EMBL/GenBank/DDBJ whole genome shotgun (WGS) entry which is preliminary data.</text>
</comment>
<dbReference type="PROSITE" id="PS50011">
    <property type="entry name" value="PROTEIN_KINASE_DOM"/>
    <property type="match status" value="1"/>
</dbReference>
<evidence type="ECO:0000256" key="1">
    <source>
        <dbReference type="ARBA" id="ARBA00022527"/>
    </source>
</evidence>
<dbReference type="FunFam" id="3.30.200.20:FF:000042">
    <property type="entry name" value="Aurora kinase A"/>
    <property type="match status" value="1"/>
</dbReference>
<dbReference type="OrthoDB" id="1738954at2759"/>
<dbReference type="GO" id="GO:0005524">
    <property type="term" value="F:ATP binding"/>
    <property type="evidence" value="ECO:0007669"/>
    <property type="project" value="UniProtKB-UniRule"/>
</dbReference>
<dbReference type="Pfam" id="PF00069">
    <property type="entry name" value="Pkinase"/>
    <property type="match status" value="2"/>
</dbReference>
<dbReference type="Proteomes" id="UP000593567">
    <property type="component" value="Unassembled WGS sequence"/>
</dbReference>
<keyword evidence="3 6" id="KW-0547">Nucleotide-binding</keyword>
<accession>A0A7J7K2T8</accession>
<proteinExistence type="inferred from homology"/>
<evidence type="ECO:0000256" key="3">
    <source>
        <dbReference type="ARBA" id="ARBA00022741"/>
    </source>
</evidence>
<keyword evidence="1 7" id="KW-0723">Serine/threonine-protein kinase</keyword>
<sequence>MKLAKSKEERLVDLDEIKTQFDIGRVLGDGNFAVVNACQHRDTGHEYAMKIIDKSKLRGKEHMIDNEIAIMKACHQENLVKLYEEFETREEIYLVMEYVKGGDLFDAIKNSVRFTEPVASKMSADMTNALFYLHSRGIVHRDVKPENLMVMRNKDNSMTLKLGDFEIGYGLEVDMWAVGIITYILLCGFPPFRATDNKQTELFEYIKAGEYEFLSPYWDAVSAEAIDLIRHLLVVDKRSRYTAVEVLCHPWIITVGGSKELPDLFPQYQEKYREVIIAQGKANYAEWKEHRGRIFANSNHNTSLTKL</sequence>
<dbReference type="PROSITE" id="PS00107">
    <property type="entry name" value="PROTEIN_KINASE_ATP"/>
    <property type="match status" value="1"/>
</dbReference>
<dbReference type="PANTHER" id="PTHR24347">
    <property type="entry name" value="SERINE/THREONINE-PROTEIN KINASE"/>
    <property type="match status" value="1"/>
</dbReference>
<dbReference type="Gene3D" id="3.30.200.20">
    <property type="entry name" value="Phosphorylase Kinase, domain 1"/>
    <property type="match status" value="1"/>
</dbReference>
<protein>
    <submittedName>
        <fullName evidence="9">DCLK3</fullName>
    </submittedName>
</protein>
<evidence type="ECO:0000256" key="4">
    <source>
        <dbReference type="ARBA" id="ARBA00022777"/>
    </source>
</evidence>
<dbReference type="InterPro" id="IPR017441">
    <property type="entry name" value="Protein_kinase_ATP_BS"/>
</dbReference>
<keyword evidence="10" id="KW-1185">Reference proteome</keyword>
<evidence type="ECO:0000313" key="9">
    <source>
        <dbReference type="EMBL" id="KAF6032495.1"/>
    </source>
</evidence>
<dbReference type="InterPro" id="IPR008271">
    <property type="entry name" value="Ser/Thr_kinase_AS"/>
</dbReference>
<evidence type="ECO:0000259" key="8">
    <source>
        <dbReference type="PROSITE" id="PS50011"/>
    </source>
</evidence>
<dbReference type="SMART" id="SM00220">
    <property type="entry name" value="S_TKc"/>
    <property type="match status" value="1"/>
</dbReference>
<dbReference type="GO" id="GO:0004674">
    <property type="term" value="F:protein serine/threonine kinase activity"/>
    <property type="evidence" value="ECO:0007669"/>
    <property type="project" value="UniProtKB-KW"/>
</dbReference>
<dbReference type="InterPro" id="IPR000719">
    <property type="entry name" value="Prot_kinase_dom"/>
</dbReference>
<evidence type="ECO:0000256" key="2">
    <source>
        <dbReference type="ARBA" id="ARBA00022679"/>
    </source>
</evidence>